<feature type="chain" id="PRO_5014960670" evidence="1">
    <location>
        <begin position="24"/>
        <end position="114"/>
    </location>
</feature>
<organism evidence="2">
    <name type="scientific">Anopheles darlingi</name>
    <name type="common">Mosquito</name>
    <dbReference type="NCBI Taxonomy" id="43151"/>
    <lineage>
        <taxon>Eukaryota</taxon>
        <taxon>Metazoa</taxon>
        <taxon>Ecdysozoa</taxon>
        <taxon>Arthropoda</taxon>
        <taxon>Hexapoda</taxon>
        <taxon>Insecta</taxon>
        <taxon>Pterygota</taxon>
        <taxon>Neoptera</taxon>
        <taxon>Endopterygota</taxon>
        <taxon>Diptera</taxon>
        <taxon>Nematocera</taxon>
        <taxon>Culicoidea</taxon>
        <taxon>Culicidae</taxon>
        <taxon>Anophelinae</taxon>
        <taxon>Anopheles</taxon>
    </lineage>
</organism>
<dbReference type="EMBL" id="GGFL01014617">
    <property type="protein sequence ID" value="MBW78795.1"/>
    <property type="molecule type" value="Transcribed_RNA"/>
</dbReference>
<evidence type="ECO:0000313" key="2">
    <source>
        <dbReference type="EMBL" id="MBW78795.1"/>
    </source>
</evidence>
<feature type="signal peptide" evidence="1">
    <location>
        <begin position="1"/>
        <end position="23"/>
    </location>
</feature>
<keyword evidence="1" id="KW-0732">Signal</keyword>
<accession>A0A2M4DMP1</accession>
<evidence type="ECO:0000256" key="1">
    <source>
        <dbReference type="SAM" id="SignalP"/>
    </source>
</evidence>
<name>A0A2M4DMP1_ANODA</name>
<protein>
    <submittedName>
        <fullName evidence="2">Putative secreted protein</fullName>
    </submittedName>
</protein>
<dbReference type="AlphaFoldDB" id="A0A2M4DMP1"/>
<reference evidence="2" key="1">
    <citation type="submission" date="2018-01" db="EMBL/GenBank/DDBJ databases">
        <title>An insight into the sialome of Amazonian anophelines.</title>
        <authorList>
            <person name="Ribeiro J.M."/>
            <person name="Scarpassa V."/>
            <person name="Calvo E."/>
        </authorList>
    </citation>
    <scope>NUCLEOTIDE SEQUENCE</scope>
</reference>
<proteinExistence type="predicted"/>
<sequence>MRSRWCSSRVGVLLLLLTVAVVAEAPATVPAVELVVVSAGPPGSVRPRGMLAAPSAATRSSRPSVGDTGRSWCCCCCCCCCSGELGVVASRGLLLLVRSSASSSCWVAAAANDP</sequence>